<evidence type="ECO:0000313" key="2">
    <source>
        <dbReference type="Proteomes" id="UP000041247"/>
    </source>
</evidence>
<accession>A0A0K2ZNS1</accession>
<organism evidence="1 2">
    <name type="scientific">Xanthomonas graminis pv. poae</name>
    <dbReference type="NCBI Taxonomy" id="227946"/>
    <lineage>
        <taxon>Bacteria</taxon>
        <taxon>Pseudomonadati</taxon>
        <taxon>Pseudomonadota</taxon>
        <taxon>Gammaproteobacteria</taxon>
        <taxon>Lysobacterales</taxon>
        <taxon>Lysobacteraceae</taxon>
        <taxon>Xanthomonas</taxon>
        <taxon>Xanthomonas translucens group</taxon>
        <taxon>Xanthomonas graminis</taxon>
    </lineage>
</organism>
<gene>
    <name evidence="1" type="ORF">XTPLMG728_1272</name>
</gene>
<dbReference type="Proteomes" id="UP000041247">
    <property type="component" value="Unassembled WGS sequence"/>
</dbReference>
<dbReference type="EMBL" id="CXOK01000033">
    <property type="protein sequence ID" value="CTP86607.1"/>
    <property type="molecule type" value="Genomic_DNA"/>
</dbReference>
<evidence type="ECO:0000313" key="1">
    <source>
        <dbReference type="EMBL" id="CTP86607.1"/>
    </source>
</evidence>
<name>A0A0K2ZNS1_9XANT</name>
<reference evidence="1 2" key="1">
    <citation type="submission" date="2015-07" db="EMBL/GenBank/DDBJ databases">
        <authorList>
            <person name="Noorani M."/>
        </authorList>
    </citation>
    <scope>NUCLEOTIDE SEQUENCE [LARGE SCALE GENOMIC DNA]</scope>
    <source>
        <strain evidence="1">LMG728</strain>
    </source>
</reference>
<protein>
    <submittedName>
        <fullName evidence="1">Uncharacterized protein</fullName>
    </submittedName>
</protein>
<sequence length="62" mass="7334">MGVRCVARDWLGFNPRAREDATDQVLEAMYSLFSFNPRAREDATWIWIAWCCRYATFQSTRP</sequence>
<dbReference type="AlphaFoldDB" id="A0A0K2ZNS1"/>
<dbReference type="AntiFam" id="ANF00008">
    <property type="entry name" value="Translation of CRISPR region"/>
</dbReference>
<proteinExistence type="predicted"/>